<accession>A0A2I0VZM7</accession>
<keyword evidence="5" id="KW-0489">Methyltransferase</keyword>
<dbReference type="PANTHER" id="PTHR11680">
    <property type="entry name" value="SERINE HYDROXYMETHYLTRANSFERASE"/>
    <property type="match status" value="1"/>
</dbReference>
<protein>
    <submittedName>
        <fullName evidence="5">Serine hydroxymethyltransferase 6</fullName>
    </submittedName>
</protein>
<dbReference type="PANTHER" id="PTHR11680:SF7">
    <property type="entry name" value="SERINE HYDROXYMETHYLTRANSFERASE 7"/>
    <property type="match status" value="1"/>
</dbReference>
<dbReference type="Gene3D" id="3.40.640.10">
    <property type="entry name" value="Type I PLP-dependent aspartate aminotransferase-like (Major domain)"/>
    <property type="match status" value="1"/>
</dbReference>
<dbReference type="GO" id="GO:0008168">
    <property type="term" value="F:methyltransferase activity"/>
    <property type="evidence" value="ECO:0007669"/>
    <property type="project" value="UniProtKB-KW"/>
</dbReference>
<dbReference type="GO" id="GO:0035999">
    <property type="term" value="P:tetrahydrofolate interconversion"/>
    <property type="evidence" value="ECO:0007669"/>
    <property type="project" value="UniProtKB-UniPathway"/>
</dbReference>
<dbReference type="EMBL" id="KZ503042">
    <property type="protein sequence ID" value="PKU68864.1"/>
    <property type="molecule type" value="Genomic_DNA"/>
</dbReference>
<comment type="cofactor">
    <cofactor evidence="2">
        <name>pyridoxal 5'-phosphate</name>
        <dbReference type="ChEBI" id="CHEBI:597326"/>
    </cofactor>
</comment>
<keyword evidence="5" id="KW-0808">Transferase</keyword>
<dbReference type="GO" id="GO:0005739">
    <property type="term" value="C:mitochondrion"/>
    <property type="evidence" value="ECO:0007669"/>
    <property type="project" value="TreeGrafter"/>
</dbReference>
<evidence type="ECO:0000313" key="6">
    <source>
        <dbReference type="Proteomes" id="UP000233837"/>
    </source>
</evidence>
<dbReference type="GO" id="GO:0019264">
    <property type="term" value="P:glycine biosynthetic process from serine"/>
    <property type="evidence" value="ECO:0007669"/>
    <property type="project" value="TreeGrafter"/>
</dbReference>
<dbReference type="InterPro" id="IPR015421">
    <property type="entry name" value="PyrdxlP-dep_Trfase_major"/>
</dbReference>
<dbReference type="SUPFAM" id="SSF53383">
    <property type="entry name" value="PLP-dependent transferases"/>
    <property type="match status" value="1"/>
</dbReference>
<sequence>MLMVRHYGGNQYFNHIVLFCCKQALATFDLDVVCWDMNIQPYSCTSTNFAIYTRPLYLKDVIIEFN</sequence>
<dbReference type="Proteomes" id="UP000233837">
    <property type="component" value="Unassembled WGS sequence"/>
</dbReference>
<dbReference type="InterPro" id="IPR049943">
    <property type="entry name" value="Ser_HO-MeTrfase-like"/>
</dbReference>
<evidence type="ECO:0000256" key="2">
    <source>
        <dbReference type="ARBA" id="ARBA00001933"/>
    </source>
</evidence>
<dbReference type="GO" id="GO:0004372">
    <property type="term" value="F:glycine hydroxymethyltransferase activity"/>
    <property type="evidence" value="ECO:0007669"/>
    <property type="project" value="UniProtKB-EC"/>
</dbReference>
<reference evidence="5 6" key="1">
    <citation type="journal article" date="2016" name="Sci. Rep.">
        <title>The Dendrobium catenatum Lindl. genome sequence provides insights into polysaccharide synthase, floral development and adaptive evolution.</title>
        <authorList>
            <person name="Zhang G.Q."/>
            <person name="Xu Q."/>
            <person name="Bian C."/>
            <person name="Tsai W.C."/>
            <person name="Yeh C.M."/>
            <person name="Liu K.W."/>
            <person name="Yoshida K."/>
            <person name="Zhang L.S."/>
            <person name="Chang S.B."/>
            <person name="Chen F."/>
            <person name="Shi Y."/>
            <person name="Su Y.Y."/>
            <person name="Zhang Y.Q."/>
            <person name="Chen L.J."/>
            <person name="Yin Y."/>
            <person name="Lin M."/>
            <person name="Huang H."/>
            <person name="Deng H."/>
            <person name="Wang Z.W."/>
            <person name="Zhu S.L."/>
            <person name="Zhao X."/>
            <person name="Deng C."/>
            <person name="Niu S.C."/>
            <person name="Huang J."/>
            <person name="Wang M."/>
            <person name="Liu G.H."/>
            <person name="Yang H.J."/>
            <person name="Xiao X.J."/>
            <person name="Hsiao Y.Y."/>
            <person name="Wu W.L."/>
            <person name="Chen Y.Y."/>
            <person name="Mitsuda N."/>
            <person name="Ohme-Takagi M."/>
            <person name="Luo Y.B."/>
            <person name="Van de Peer Y."/>
            <person name="Liu Z.J."/>
        </authorList>
    </citation>
    <scope>NUCLEOTIDE SEQUENCE [LARGE SCALE GENOMIC DNA]</scope>
    <source>
        <tissue evidence="5">The whole plant</tissue>
    </source>
</reference>
<name>A0A2I0VZM7_9ASPA</name>
<organism evidence="5 6">
    <name type="scientific">Dendrobium catenatum</name>
    <dbReference type="NCBI Taxonomy" id="906689"/>
    <lineage>
        <taxon>Eukaryota</taxon>
        <taxon>Viridiplantae</taxon>
        <taxon>Streptophyta</taxon>
        <taxon>Embryophyta</taxon>
        <taxon>Tracheophyta</taxon>
        <taxon>Spermatophyta</taxon>
        <taxon>Magnoliopsida</taxon>
        <taxon>Liliopsida</taxon>
        <taxon>Asparagales</taxon>
        <taxon>Orchidaceae</taxon>
        <taxon>Epidendroideae</taxon>
        <taxon>Malaxideae</taxon>
        <taxon>Dendrobiinae</taxon>
        <taxon>Dendrobium</taxon>
    </lineage>
</organism>
<evidence type="ECO:0000256" key="3">
    <source>
        <dbReference type="ARBA" id="ARBA00022898"/>
    </source>
</evidence>
<dbReference type="InterPro" id="IPR015424">
    <property type="entry name" value="PyrdxlP-dep_Trfase"/>
</dbReference>
<dbReference type="AlphaFoldDB" id="A0A2I0VZM7"/>
<dbReference type="InterPro" id="IPR039429">
    <property type="entry name" value="SHMT-like_dom"/>
</dbReference>
<dbReference type="GO" id="GO:0032259">
    <property type="term" value="P:methylation"/>
    <property type="evidence" value="ECO:0007669"/>
    <property type="project" value="UniProtKB-KW"/>
</dbReference>
<dbReference type="GO" id="GO:0030170">
    <property type="term" value="F:pyridoxal phosphate binding"/>
    <property type="evidence" value="ECO:0007669"/>
    <property type="project" value="TreeGrafter"/>
</dbReference>
<evidence type="ECO:0000259" key="4">
    <source>
        <dbReference type="Pfam" id="PF00464"/>
    </source>
</evidence>
<dbReference type="UniPathway" id="UPA00193"/>
<reference evidence="5 6" key="2">
    <citation type="journal article" date="2017" name="Nature">
        <title>The Apostasia genome and the evolution of orchids.</title>
        <authorList>
            <person name="Zhang G.Q."/>
            <person name="Liu K.W."/>
            <person name="Li Z."/>
            <person name="Lohaus R."/>
            <person name="Hsiao Y.Y."/>
            <person name="Niu S.C."/>
            <person name="Wang J.Y."/>
            <person name="Lin Y.C."/>
            <person name="Xu Q."/>
            <person name="Chen L.J."/>
            <person name="Yoshida K."/>
            <person name="Fujiwara S."/>
            <person name="Wang Z.W."/>
            <person name="Zhang Y.Q."/>
            <person name="Mitsuda N."/>
            <person name="Wang M."/>
            <person name="Liu G.H."/>
            <person name="Pecoraro L."/>
            <person name="Huang H.X."/>
            <person name="Xiao X.J."/>
            <person name="Lin M."/>
            <person name="Wu X.Y."/>
            <person name="Wu W.L."/>
            <person name="Chen Y.Y."/>
            <person name="Chang S.B."/>
            <person name="Sakamoto S."/>
            <person name="Ohme-Takagi M."/>
            <person name="Yagi M."/>
            <person name="Zeng S.J."/>
            <person name="Shen C.Y."/>
            <person name="Yeh C.M."/>
            <person name="Luo Y.B."/>
            <person name="Tsai W.C."/>
            <person name="Van de Peer Y."/>
            <person name="Liu Z.J."/>
        </authorList>
    </citation>
    <scope>NUCLEOTIDE SEQUENCE [LARGE SCALE GENOMIC DNA]</scope>
    <source>
        <tissue evidence="5">The whole plant</tissue>
    </source>
</reference>
<feature type="domain" description="Serine hydroxymethyltransferase-like" evidence="4">
    <location>
        <begin position="5"/>
        <end position="63"/>
    </location>
</feature>
<evidence type="ECO:0000313" key="5">
    <source>
        <dbReference type="EMBL" id="PKU68864.1"/>
    </source>
</evidence>
<keyword evidence="6" id="KW-1185">Reference proteome</keyword>
<evidence type="ECO:0000256" key="1">
    <source>
        <dbReference type="ARBA" id="ARBA00001528"/>
    </source>
</evidence>
<proteinExistence type="predicted"/>
<keyword evidence="3" id="KW-0663">Pyridoxal phosphate</keyword>
<comment type="catalytic activity">
    <reaction evidence="1">
        <text>(6R)-5,10-methylene-5,6,7,8-tetrahydrofolate + glycine + H2O = (6S)-5,6,7,8-tetrahydrofolate + L-serine</text>
        <dbReference type="Rhea" id="RHEA:15481"/>
        <dbReference type="ChEBI" id="CHEBI:15377"/>
        <dbReference type="ChEBI" id="CHEBI:15636"/>
        <dbReference type="ChEBI" id="CHEBI:33384"/>
        <dbReference type="ChEBI" id="CHEBI:57305"/>
        <dbReference type="ChEBI" id="CHEBI:57453"/>
        <dbReference type="EC" id="2.1.2.1"/>
    </reaction>
</comment>
<gene>
    <name evidence="5" type="primary">SHM6</name>
    <name evidence="5" type="ORF">MA16_Dca010608</name>
</gene>
<dbReference type="STRING" id="906689.A0A2I0VZM7"/>
<dbReference type="Pfam" id="PF00464">
    <property type="entry name" value="SHMT"/>
    <property type="match status" value="1"/>
</dbReference>